<protein>
    <recommendedName>
        <fullName evidence="11">Major facilitator superfamily (MFS) profile domain-containing protein</fullName>
    </recommendedName>
</protein>
<dbReference type="PROSITE" id="PS51257">
    <property type="entry name" value="PROKAR_LIPOPROTEIN"/>
    <property type="match status" value="1"/>
</dbReference>
<evidence type="ECO:0000256" key="4">
    <source>
        <dbReference type="ARBA" id="ARBA00022597"/>
    </source>
</evidence>
<dbReference type="GO" id="GO:0051119">
    <property type="term" value="F:sugar transmembrane transporter activity"/>
    <property type="evidence" value="ECO:0007669"/>
    <property type="project" value="InterPro"/>
</dbReference>
<gene>
    <name evidence="12" type="ORF">Zmor_023327</name>
</gene>
<feature type="transmembrane region" description="Helical" evidence="10">
    <location>
        <begin position="389"/>
        <end position="409"/>
    </location>
</feature>
<dbReference type="Gene3D" id="1.20.1250.20">
    <property type="entry name" value="MFS general substrate transporter like domains"/>
    <property type="match status" value="1"/>
</dbReference>
<dbReference type="InterPro" id="IPR003663">
    <property type="entry name" value="Sugar/inositol_transpt"/>
</dbReference>
<keyword evidence="2 9" id="KW-0813">Transport</keyword>
<evidence type="ECO:0000256" key="5">
    <source>
        <dbReference type="ARBA" id="ARBA00022692"/>
    </source>
</evidence>
<dbReference type="InterPro" id="IPR036259">
    <property type="entry name" value="MFS_trans_sf"/>
</dbReference>
<feature type="transmembrane region" description="Helical" evidence="10">
    <location>
        <begin position="169"/>
        <end position="190"/>
    </location>
</feature>
<dbReference type="FunFam" id="1.20.1250.20:FF:000218">
    <property type="entry name" value="facilitated trehalose transporter Tret1"/>
    <property type="match status" value="1"/>
</dbReference>
<sequence length="461" mass="51129">MNGKINWSLYGAAISVNIVSLISGCGYGWTSPVLPKLKNENDLSDNPFGKPITSFEESWITSIISIGAAVGPFFGAIIVDRIGRKKTLLLLVLPIILANLVLAFATDIILYYVSRFLLGLTFGCVYSIVPIYVGEIAEDSNRGNVGCFLSMMCTIGTLLCFIIGPYVSIKIFCLILIIPVVVFLISFGLFSPESPYYLLMMNRDDEARAALKKLRRNYVEKELEEMKKNVEISSSTSTNLKDSLKSPAIIRGLYIGCGLMFFQQFSGITVIISYMQPIFDASGSTIPPEISTIIVGSIQLMANLTTSQLVDRLGRKILLLGSLVGGCVAHTILGVYFYLQTHNYDDVVSYLFWLPVCCLILYIVLFMFGLGPVTWAMIGELFPTHFRSFASTLTCFVCLFLAFILTFFFPNFSEMLGMAASFWLFGTSCAFGVIFVWRVVPETKGKSLHDIQMILENRGKC</sequence>
<dbReference type="NCBIfam" id="TIGR00879">
    <property type="entry name" value="SP"/>
    <property type="match status" value="1"/>
</dbReference>
<dbReference type="InterPro" id="IPR005829">
    <property type="entry name" value="Sugar_transporter_CS"/>
</dbReference>
<dbReference type="PROSITE" id="PS00216">
    <property type="entry name" value="SUGAR_TRANSPORT_1"/>
    <property type="match status" value="1"/>
</dbReference>
<comment type="similarity">
    <text evidence="9">Belongs to the major facilitator superfamily. Sugar transporter (TC 2.A.1.1) family.</text>
</comment>
<evidence type="ECO:0000256" key="1">
    <source>
        <dbReference type="ARBA" id="ARBA00004651"/>
    </source>
</evidence>
<evidence type="ECO:0000256" key="8">
    <source>
        <dbReference type="ARBA" id="ARBA00023180"/>
    </source>
</evidence>
<dbReference type="Pfam" id="PF00083">
    <property type="entry name" value="Sugar_tr"/>
    <property type="match status" value="1"/>
</dbReference>
<feature type="transmembrane region" description="Helical" evidence="10">
    <location>
        <begin position="286"/>
        <end position="305"/>
    </location>
</feature>
<dbReference type="PROSITE" id="PS50850">
    <property type="entry name" value="MFS"/>
    <property type="match status" value="1"/>
</dbReference>
<dbReference type="SUPFAM" id="SSF103473">
    <property type="entry name" value="MFS general substrate transporter"/>
    <property type="match status" value="1"/>
</dbReference>
<keyword evidence="7 10" id="KW-0472">Membrane</keyword>
<comment type="caution">
    <text evidence="12">The sequence shown here is derived from an EMBL/GenBank/DDBJ whole genome shotgun (WGS) entry which is preliminary data.</text>
</comment>
<dbReference type="InterPro" id="IPR020846">
    <property type="entry name" value="MFS_dom"/>
</dbReference>
<feature type="transmembrane region" description="Helical" evidence="10">
    <location>
        <begin position="88"/>
        <end position="110"/>
    </location>
</feature>
<dbReference type="PANTHER" id="PTHR48021:SF47">
    <property type="entry name" value="GH17672P"/>
    <property type="match status" value="1"/>
</dbReference>
<feature type="transmembrane region" description="Helical" evidence="10">
    <location>
        <begin position="351"/>
        <end position="377"/>
    </location>
</feature>
<dbReference type="EMBL" id="JALNTZ010000007">
    <property type="protein sequence ID" value="KAJ3645686.1"/>
    <property type="molecule type" value="Genomic_DNA"/>
</dbReference>
<dbReference type="CDD" id="cd17358">
    <property type="entry name" value="MFS_GLUT6_8_Class3_like"/>
    <property type="match status" value="1"/>
</dbReference>
<organism evidence="12 13">
    <name type="scientific">Zophobas morio</name>
    <dbReference type="NCBI Taxonomy" id="2755281"/>
    <lineage>
        <taxon>Eukaryota</taxon>
        <taxon>Metazoa</taxon>
        <taxon>Ecdysozoa</taxon>
        <taxon>Arthropoda</taxon>
        <taxon>Hexapoda</taxon>
        <taxon>Insecta</taxon>
        <taxon>Pterygota</taxon>
        <taxon>Neoptera</taxon>
        <taxon>Endopterygota</taxon>
        <taxon>Coleoptera</taxon>
        <taxon>Polyphaga</taxon>
        <taxon>Cucujiformia</taxon>
        <taxon>Tenebrionidae</taxon>
        <taxon>Zophobas</taxon>
    </lineage>
</organism>
<name>A0AA38HZQ4_9CUCU</name>
<dbReference type="AlphaFoldDB" id="A0AA38HZQ4"/>
<feature type="transmembrane region" description="Helical" evidence="10">
    <location>
        <begin position="145"/>
        <end position="163"/>
    </location>
</feature>
<evidence type="ECO:0000256" key="2">
    <source>
        <dbReference type="ARBA" id="ARBA00022448"/>
    </source>
</evidence>
<feature type="transmembrane region" description="Helical" evidence="10">
    <location>
        <begin position="59"/>
        <end position="79"/>
    </location>
</feature>
<keyword evidence="5 10" id="KW-0812">Transmembrane</keyword>
<evidence type="ECO:0000256" key="3">
    <source>
        <dbReference type="ARBA" id="ARBA00022475"/>
    </source>
</evidence>
<keyword evidence="4" id="KW-0762">Sugar transport</keyword>
<evidence type="ECO:0000256" key="10">
    <source>
        <dbReference type="SAM" id="Phobius"/>
    </source>
</evidence>
<feature type="transmembrane region" description="Helical" evidence="10">
    <location>
        <begin position="317"/>
        <end position="339"/>
    </location>
</feature>
<dbReference type="PROSITE" id="PS00217">
    <property type="entry name" value="SUGAR_TRANSPORT_2"/>
    <property type="match status" value="1"/>
</dbReference>
<feature type="transmembrane region" description="Helical" evidence="10">
    <location>
        <begin position="415"/>
        <end position="437"/>
    </location>
</feature>
<accession>A0AA38HZQ4</accession>
<evidence type="ECO:0000256" key="6">
    <source>
        <dbReference type="ARBA" id="ARBA00022989"/>
    </source>
</evidence>
<feature type="transmembrane region" description="Helical" evidence="10">
    <location>
        <begin position="116"/>
        <end position="133"/>
    </location>
</feature>
<dbReference type="Proteomes" id="UP001168821">
    <property type="component" value="Unassembled WGS sequence"/>
</dbReference>
<dbReference type="InterPro" id="IPR044775">
    <property type="entry name" value="MFS_ERD6/Tret1-like"/>
</dbReference>
<feature type="transmembrane region" description="Helical" evidence="10">
    <location>
        <begin position="253"/>
        <end position="274"/>
    </location>
</feature>
<comment type="subcellular location">
    <subcellularLocation>
        <location evidence="1">Cell membrane</location>
        <topology evidence="1">Multi-pass membrane protein</topology>
    </subcellularLocation>
</comment>
<reference evidence="12" key="1">
    <citation type="journal article" date="2023" name="G3 (Bethesda)">
        <title>Whole genome assemblies of Zophobas morio and Tenebrio molitor.</title>
        <authorList>
            <person name="Kaur S."/>
            <person name="Stinson S.A."/>
            <person name="diCenzo G.C."/>
        </authorList>
    </citation>
    <scope>NUCLEOTIDE SEQUENCE</scope>
    <source>
        <strain evidence="12">QUZm001</strain>
    </source>
</reference>
<evidence type="ECO:0000313" key="13">
    <source>
        <dbReference type="Proteomes" id="UP001168821"/>
    </source>
</evidence>
<keyword evidence="3" id="KW-1003">Cell membrane</keyword>
<evidence type="ECO:0000313" key="12">
    <source>
        <dbReference type="EMBL" id="KAJ3645686.1"/>
    </source>
</evidence>
<evidence type="ECO:0000256" key="7">
    <source>
        <dbReference type="ARBA" id="ARBA00023136"/>
    </source>
</evidence>
<feature type="domain" description="Major facilitator superfamily (MFS) profile" evidence="11">
    <location>
        <begin position="12"/>
        <end position="444"/>
    </location>
</feature>
<evidence type="ECO:0000259" key="11">
    <source>
        <dbReference type="PROSITE" id="PS50850"/>
    </source>
</evidence>
<proteinExistence type="inferred from homology"/>
<evidence type="ECO:0000256" key="9">
    <source>
        <dbReference type="RuleBase" id="RU003346"/>
    </source>
</evidence>
<keyword evidence="13" id="KW-1185">Reference proteome</keyword>
<dbReference type="GO" id="GO:0005886">
    <property type="term" value="C:plasma membrane"/>
    <property type="evidence" value="ECO:0007669"/>
    <property type="project" value="UniProtKB-SubCell"/>
</dbReference>
<feature type="transmembrane region" description="Helical" evidence="10">
    <location>
        <begin position="7"/>
        <end position="29"/>
    </location>
</feature>
<keyword evidence="6 10" id="KW-1133">Transmembrane helix</keyword>
<keyword evidence="8" id="KW-0325">Glycoprotein</keyword>
<dbReference type="PRINTS" id="PR00171">
    <property type="entry name" value="SUGRTRNSPORT"/>
</dbReference>
<dbReference type="PANTHER" id="PTHR48021">
    <property type="match status" value="1"/>
</dbReference>
<dbReference type="InterPro" id="IPR005828">
    <property type="entry name" value="MFS_sugar_transport-like"/>
</dbReference>
<dbReference type="InterPro" id="IPR050549">
    <property type="entry name" value="MFS_Trehalose_Transporter"/>
</dbReference>